<proteinExistence type="inferred from homology"/>
<evidence type="ECO:0000259" key="2">
    <source>
        <dbReference type="Pfam" id="PF00656"/>
    </source>
</evidence>
<comment type="similarity">
    <text evidence="1">Belongs to the peptidase C14B family.</text>
</comment>
<organism evidence="3 4">
    <name type="scientific">Armillaria tabescens</name>
    <name type="common">Ringless honey mushroom</name>
    <name type="synonym">Agaricus tabescens</name>
    <dbReference type="NCBI Taxonomy" id="1929756"/>
    <lineage>
        <taxon>Eukaryota</taxon>
        <taxon>Fungi</taxon>
        <taxon>Dikarya</taxon>
        <taxon>Basidiomycota</taxon>
        <taxon>Agaricomycotina</taxon>
        <taxon>Agaricomycetes</taxon>
        <taxon>Agaricomycetidae</taxon>
        <taxon>Agaricales</taxon>
        <taxon>Marasmiineae</taxon>
        <taxon>Physalacriaceae</taxon>
        <taxon>Desarmillaria</taxon>
    </lineage>
</organism>
<dbReference type="Proteomes" id="UP001175211">
    <property type="component" value="Unassembled WGS sequence"/>
</dbReference>
<dbReference type="RefSeq" id="XP_060328590.1">
    <property type="nucleotide sequence ID" value="XM_060466722.1"/>
</dbReference>
<dbReference type="GeneID" id="85350270"/>
<protein>
    <recommendedName>
        <fullName evidence="2">Peptidase C14 caspase domain-containing protein</fullName>
    </recommendedName>
</protein>
<sequence length="165" mass="18369">SKFWAVIIGIDAYKPYTLRGCVSDALLVERYLKEDLGVPQERIQLLLGSQHASSEDPSFPSRANIISTLLSLIDNPQIEFSDNIIIYFSGHGSSYSPSDYYYSAGDYEFPGSVDESIEVICPIDRDTVDASGLRVPDISDREINAIFQQISRSKGHHITFILDAC</sequence>
<dbReference type="InterPro" id="IPR050452">
    <property type="entry name" value="Metacaspase"/>
</dbReference>
<accession>A0AA39N179</accession>
<dbReference type="PANTHER" id="PTHR48104:SF30">
    <property type="entry name" value="METACASPASE-1"/>
    <property type="match status" value="1"/>
</dbReference>
<dbReference type="PANTHER" id="PTHR48104">
    <property type="entry name" value="METACASPASE-4"/>
    <property type="match status" value="1"/>
</dbReference>
<dbReference type="Gene3D" id="3.40.50.1460">
    <property type="match status" value="1"/>
</dbReference>
<dbReference type="GO" id="GO:0005737">
    <property type="term" value="C:cytoplasm"/>
    <property type="evidence" value="ECO:0007669"/>
    <property type="project" value="TreeGrafter"/>
</dbReference>
<dbReference type="EMBL" id="JAUEPS010000027">
    <property type="protein sequence ID" value="KAK0454202.1"/>
    <property type="molecule type" value="Genomic_DNA"/>
</dbReference>
<gene>
    <name evidence="3" type="ORF">EV420DRAFT_1250648</name>
</gene>
<feature type="non-terminal residue" evidence="3">
    <location>
        <position position="165"/>
    </location>
</feature>
<name>A0AA39N179_ARMTA</name>
<evidence type="ECO:0000313" key="3">
    <source>
        <dbReference type="EMBL" id="KAK0454202.1"/>
    </source>
</evidence>
<dbReference type="GO" id="GO:0004197">
    <property type="term" value="F:cysteine-type endopeptidase activity"/>
    <property type="evidence" value="ECO:0007669"/>
    <property type="project" value="InterPro"/>
</dbReference>
<feature type="non-terminal residue" evidence="3">
    <location>
        <position position="1"/>
    </location>
</feature>
<keyword evidence="4" id="KW-1185">Reference proteome</keyword>
<dbReference type="GO" id="GO:0006508">
    <property type="term" value="P:proteolysis"/>
    <property type="evidence" value="ECO:0007669"/>
    <property type="project" value="InterPro"/>
</dbReference>
<dbReference type="InterPro" id="IPR011600">
    <property type="entry name" value="Pept_C14_caspase"/>
</dbReference>
<feature type="domain" description="Peptidase C14 caspase" evidence="2">
    <location>
        <begin position="4"/>
        <end position="165"/>
    </location>
</feature>
<dbReference type="Pfam" id="PF00656">
    <property type="entry name" value="Peptidase_C14"/>
    <property type="match status" value="1"/>
</dbReference>
<reference evidence="3" key="1">
    <citation type="submission" date="2023-06" db="EMBL/GenBank/DDBJ databases">
        <authorList>
            <consortium name="Lawrence Berkeley National Laboratory"/>
            <person name="Ahrendt S."/>
            <person name="Sahu N."/>
            <person name="Indic B."/>
            <person name="Wong-Bajracharya J."/>
            <person name="Merenyi Z."/>
            <person name="Ke H.-M."/>
            <person name="Monk M."/>
            <person name="Kocsube S."/>
            <person name="Drula E."/>
            <person name="Lipzen A."/>
            <person name="Balint B."/>
            <person name="Henrissat B."/>
            <person name="Andreopoulos B."/>
            <person name="Martin F.M."/>
            <person name="Harder C.B."/>
            <person name="Rigling D."/>
            <person name="Ford K.L."/>
            <person name="Foster G.D."/>
            <person name="Pangilinan J."/>
            <person name="Papanicolaou A."/>
            <person name="Barry K."/>
            <person name="LaButti K."/>
            <person name="Viragh M."/>
            <person name="Koriabine M."/>
            <person name="Yan M."/>
            <person name="Riley R."/>
            <person name="Champramary S."/>
            <person name="Plett K.L."/>
            <person name="Tsai I.J."/>
            <person name="Slot J."/>
            <person name="Sipos G."/>
            <person name="Plett J."/>
            <person name="Nagy L.G."/>
            <person name="Grigoriev I.V."/>
        </authorList>
    </citation>
    <scope>NUCLEOTIDE SEQUENCE</scope>
    <source>
        <strain evidence="3">CCBAS 213</strain>
    </source>
</reference>
<evidence type="ECO:0000313" key="4">
    <source>
        <dbReference type="Proteomes" id="UP001175211"/>
    </source>
</evidence>
<comment type="caution">
    <text evidence="3">The sequence shown here is derived from an EMBL/GenBank/DDBJ whole genome shotgun (WGS) entry which is preliminary data.</text>
</comment>
<dbReference type="AlphaFoldDB" id="A0AA39N179"/>
<evidence type="ECO:0000256" key="1">
    <source>
        <dbReference type="ARBA" id="ARBA00009005"/>
    </source>
</evidence>